<feature type="transmembrane region" description="Helical" evidence="6">
    <location>
        <begin position="128"/>
        <end position="148"/>
    </location>
</feature>
<accession>A0A4Y8C648</accession>
<dbReference type="Proteomes" id="UP000297299">
    <property type="component" value="Unassembled WGS sequence"/>
</dbReference>
<evidence type="ECO:0000313" key="8">
    <source>
        <dbReference type="EMBL" id="TEY13485.1"/>
    </source>
</evidence>
<dbReference type="STRING" id="38488.A0A4Y8C648"/>
<comment type="subcellular location">
    <subcellularLocation>
        <location evidence="1">Membrane</location>
        <topology evidence="1">Multi-pass membrane protein</topology>
    </subcellularLocation>
</comment>
<dbReference type="InterPro" id="IPR049326">
    <property type="entry name" value="Rhodopsin_dom_fungi"/>
</dbReference>
<feature type="transmembrane region" description="Helical" evidence="6">
    <location>
        <begin position="47"/>
        <end position="68"/>
    </location>
</feature>
<feature type="transmembrane region" description="Helical" evidence="6">
    <location>
        <begin position="95"/>
        <end position="116"/>
    </location>
</feature>
<keyword evidence="2 6" id="KW-0812">Transmembrane</keyword>
<dbReference type="EMBL" id="PHWZ01003089">
    <property type="protein sequence ID" value="TEY13485.1"/>
    <property type="molecule type" value="Genomic_DNA"/>
</dbReference>
<dbReference type="Pfam" id="PF20684">
    <property type="entry name" value="Fung_rhodopsin"/>
    <property type="match status" value="1"/>
</dbReference>
<comment type="caution">
    <text evidence="8">The sequence shown here is derived from an EMBL/GenBank/DDBJ whole genome shotgun (WGS) entry which is preliminary data.</text>
</comment>
<reference evidence="8 9" key="1">
    <citation type="submission" date="2017-11" db="EMBL/GenBank/DDBJ databases">
        <title>Comparative genomics of Botrytis spp.</title>
        <authorList>
            <person name="Valero-Jimenez C.A."/>
            <person name="Tapia P."/>
            <person name="Veloso J."/>
            <person name="Silva-Moreno E."/>
            <person name="Staats M."/>
            <person name="Valdes J.H."/>
            <person name="Van Kan J.A.L."/>
        </authorList>
    </citation>
    <scope>NUCLEOTIDE SEQUENCE [LARGE SCALE GENOMIC DNA]</scope>
    <source>
        <strain evidence="8 9">MUCL2830</strain>
    </source>
</reference>
<proteinExistence type="inferred from homology"/>
<comment type="similarity">
    <text evidence="5">Belongs to the SAT4 family.</text>
</comment>
<organism evidence="8 9">
    <name type="scientific">Botryotinia calthae</name>
    <dbReference type="NCBI Taxonomy" id="38488"/>
    <lineage>
        <taxon>Eukaryota</taxon>
        <taxon>Fungi</taxon>
        <taxon>Dikarya</taxon>
        <taxon>Ascomycota</taxon>
        <taxon>Pezizomycotina</taxon>
        <taxon>Leotiomycetes</taxon>
        <taxon>Helotiales</taxon>
        <taxon>Sclerotiniaceae</taxon>
        <taxon>Botryotinia</taxon>
    </lineage>
</organism>
<dbReference type="PANTHER" id="PTHR33048">
    <property type="entry name" value="PTH11-LIKE INTEGRAL MEMBRANE PROTEIN (AFU_ORTHOLOGUE AFUA_5G11245)"/>
    <property type="match status" value="1"/>
</dbReference>
<protein>
    <recommendedName>
        <fullName evidence="7">Rhodopsin domain-containing protein</fullName>
    </recommendedName>
</protein>
<name>A0A4Y8C648_9HELO</name>
<evidence type="ECO:0000256" key="4">
    <source>
        <dbReference type="ARBA" id="ARBA00023136"/>
    </source>
</evidence>
<dbReference type="PANTHER" id="PTHR33048:SF123">
    <property type="entry name" value="INTEGRAL MEMBRANE PROTEIN"/>
    <property type="match status" value="1"/>
</dbReference>
<gene>
    <name evidence="8" type="ORF">BOTCAL_3094g00010</name>
</gene>
<dbReference type="GO" id="GO:0016020">
    <property type="term" value="C:membrane"/>
    <property type="evidence" value="ECO:0007669"/>
    <property type="project" value="UniProtKB-SubCell"/>
</dbReference>
<dbReference type="OrthoDB" id="3648173at2759"/>
<evidence type="ECO:0000313" key="9">
    <source>
        <dbReference type="Proteomes" id="UP000297299"/>
    </source>
</evidence>
<feature type="transmembrane region" description="Helical" evidence="6">
    <location>
        <begin position="12"/>
        <end position="35"/>
    </location>
</feature>
<evidence type="ECO:0000256" key="6">
    <source>
        <dbReference type="SAM" id="Phobius"/>
    </source>
</evidence>
<keyword evidence="4 6" id="KW-0472">Membrane</keyword>
<evidence type="ECO:0000256" key="5">
    <source>
        <dbReference type="ARBA" id="ARBA00038359"/>
    </source>
</evidence>
<evidence type="ECO:0000256" key="1">
    <source>
        <dbReference type="ARBA" id="ARBA00004141"/>
    </source>
</evidence>
<keyword evidence="3 6" id="KW-1133">Transmembrane helix</keyword>
<evidence type="ECO:0000256" key="2">
    <source>
        <dbReference type="ARBA" id="ARBA00022692"/>
    </source>
</evidence>
<dbReference type="AlphaFoldDB" id="A0A4Y8C648"/>
<keyword evidence="9" id="KW-1185">Reference proteome</keyword>
<dbReference type="InterPro" id="IPR052337">
    <property type="entry name" value="SAT4-like"/>
</dbReference>
<sequence>MSSQDSSDSLGYVLYAITSIPLIIGILAVALRCYVRIAISKSFGKDDYVIVFTLSLLIAGDFCVYNMANNGAGRHLVSLPEPEVSALAILKWNTIYQVINILGAFFTKFSIALFILRLKSTKKLTLSIWFILTPLALTTVILSFIVLLQCIPLEGLD</sequence>
<evidence type="ECO:0000259" key="7">
    <source>
        <dbReference type="Pfam" id="PF20684"/>
    </source>
</evidence>
<feature type="domain" description="Rhodopsin" evidence="7">
    <location>
        <begin position="31"/>
        <end position="154"/>
    </location>
</feature>
<evidence type="ECO:0000256" key="3">
    <source>
        <dbReference type="ARBA" id="ARBA00022989"/>
    </source>
</evidence>